<protein>
    <submittedName>
        <fullName evidence="2">Uncharacterized protein</fullName>
    </submittedName>
</protein>
<keyword evidence="1" id="KW-0732">Signal</keyword>
<keyword evidence="3" id="KW-1185">Reference proteome</keyword>
<accession>A0A543CE68</accession>
<gene>
    <name evidence="2" type="ORF">FB559_0896</name>
</gene>
<feature type="signal peptide" evidence="1">
    <location>
        <begin position="1"/>
        <end position="26"/>
    </location>
</feature>
<dbReference type="Proteomes" id="UP000316096">
    <property type="component" value="Unassembled WGS sequence"/>
</dbReference>
<dbReference type="AlphaFoldDB" id="A0A543CE68"/>
<organism evidence="2 3">
    <name type="scientific">Actinoallomurus bryophytorum</name>
    <dbReference type="NCBI Taxonomy" id="1490222"/>
    <lineage>
        <taxon>Bacteria</taxon>
        <taxon>Bacillati</taxon>
        <taxon>Actinomycetota</taxon>
        <taxon>Actinomycetes</taxon>
        <taxon>Streptosporangiales</taxon>
        <taxon>Thermomonosporaceae</taxon>
        <taxon>Actinoallomurus</taxon>
    </lineage>
</organism>
<name>A0A543CE68_9ACTN</name>
<feature type="chain" id="PRO_5022149116" evidence="1">
    <location>
        <begin position="27"/>
        <end position="431"/>
    </location>
</feature>
<evidence type="ECO:0000256" key="1">
    <source>
        <dbReference type="SAM" id="SignalP"/>
    </source>
</evidence>
<proteinExistence type="predicted"/>
<sequence length="431" mass="46363">MRRIGLVLLSAVLLALGITTPHTAFAADQPVVNWANSDPDDLGVLRVSVTSAQAITHLTAHIISPKTGAEVAATDDFVLRSGTAENGEWATRDTFKLDQLDNYPVTVDATASDGGQVTARSIGYLSYYAQTVFDPFTANRTAVNYAHRDVIVRGRLSSRSPATRELTPFANAPVGLSYRIYGRNGNGDDHFGSVQLTTDAQGRFSSTQTLTGAADFDALYDYRNDFPGYLRGSSPTLRIGVKQAPVRVTAVSDPRRVVPDAQITVSGQATWKSPTGWQPLAGARLGVGPQEVTTGSDGRYSVTMVPYNTGDIPVYYTTQDPFVADATAAAAVIVVQPSVISEFEAERGVDAGAVNVRGNLYFPGLASPGDPQVDIQFSLDGTTWHRRATLPANSSFSTTIQETRPGYWRAHYRGGRYFQPSVSDAVYADPR</sequence>
<comment type="caution">
    <text evidence="2">The sequence shown here is derived from an EMBL/GenBank/DDBJ whole genome shotgun (WGS) entry which is preliminary data.</text>
</comment>
<evidence type="ECO:0000313" key="2">
    <source>
        <dbReference type="EMBL" id="TQL95393.1"/>
    </source>
</evidence>
<evidence type="ECO:0000313" key="3">
    <source>
        <dbReference type="Proteomes" id="UP000316096"/>
    </source>
</evidence>
<dbReference type="EMBL" id="VFOZ01000001">
    <property type="protein sequence ID" value="TQL95393.1"/>
    <property type="molecule type" value="Genomic_DNA"/>
</dbReference>
<reference evidence="2 3" key="1">
    <citation type="submission" date="2019-06" db="EMBL/GenBank/DDBJ databases">
        <title>Sequencing the genomes of 1000 actinobacteria strains.</title>
        <authorList>
            <person name="Klenk H.-P."/>
        </authorList>
    </citation>
    <scope>NUCLEOTIDE SEQUENCE [LARGE SCALE GENOMIC DNA]</scope>
    <source>
        <strain evidence="2 3">DSM 102200</strain>
    </source>
</reference>